<accession>A0AC34G6D0</accession>
<organism evidence="1 2">
    <name type="scientific">Panagrolaimus sp. ES5</name>
    <dbReference type="NCBI Taxonomy" id="591445"/>
    <lineage>
        <taxon>Eukaryota</taxon>
        <taxon>Metazoa</taxon>
        <taxon>Ecdysozoa</taxon>
        <taxon>Nematoda</taxon>
        <taxon>Chromadorea</taxon>
        <taxon>Rhabditida</taxon>
        <taxon>Tylenchina</taxon>
        <taxon>Panagrolaimomorpha</taxon>
        <taxon>Panagrolaimoidea</taxon>
        <taxon>Panagrolaimidae</taxon>
        <taxon>Panagrolaimus</taxon>
    </lineage>
</organism>
<dbReference type="Proteomes" id="UP000887579">
    <property type="component" value="Unplaced"/>
</dbReference>
<dbReference type="WBParaSite" id="ES5_v2.g24937.t1">
    <property type="protein sequence ID" value="ES5_v2.g24937.t1"/>
    <property type="gene ID" value="ES5_v2.g24937"/>
</dbReference>
<sequence>MKQIPTPEYISHYLSHLGLPAHILNAAIFDAYRVVGINPKNEWCSPVKDLEDPFAFNYPSEFGASSSNLTPPDAMPFQQYYHEKPSDEINQFQPPWFANTSSTSAVEDNTDVLDSTNDYSLFGKTFPSAFCSALH</sequence>
<reference evidence="2" key="1">
    <citation type="submission" date="2022-11" db="UniProtKB">
        <authorList>
            <consortium name="WormBaseParasite"/>
        </authorList>
    </citation>
    <scope>IDENTIFICATION</scope>
</reference>
<protein>
    <submittedName>
        <fullName evidence="2">Uncharacterized protein</fullName>
    </submittedName>
</protein>
<evidence type="ECO:0000313" key="1">
    <source>
        <dbReference type="Proteomes" id="UP000887579"/>
    </source>
</evidence>
<name>A0AC34G6D0_9BILA</name>
<evidence type="ECO:0000313" key="2">
    <source>
        <dbReference type="WBParaSite" id="ES5_v2.g24937.t1"/>
    </source>
</evidence>
<proteinExistence type="predicted"/>